<sequence length="200" mass="20149">MTIKAAFWPMSGKREVCPYNPNQKLLDIRPSSTSAVSGSIEILADGRFKLELEAAGGAGSGWQDQNIWAGGGSAAAIVVEVILTAGKYNYSVPGKTAGSGFWTCGGNGGNAYFKSSSGSAVNFQVTGGISTYGSTKNAGGTVSSFTGTVKKTVLKKNGNAAEGWSNVPGARNPGGASVYSVDGIKFGAGGGSDQAGNQGF</sequence>
<dbReference type="EMBL" id="BK032875">
    <property type="protein sequence ID" value="DAF65186.1"/>
    <property type="molecule type" value="Genomic_DNA"/>
</dbReference>
<proteinExistence type="predicted"/>
<evidence type="ECO:0000313" key="1">
    <source>
        <dbReference type="EMBL" id="DAF65186.1"/>
    </source>
</evidence>
<reference evidence="1" key="1">
    <citation type="journal article" date="2021" name="Proc. Natl. Acad. Sci. U.S.A.">
        <title>A Catalog of Tens of Thousands of Viruses from Human Metagenomes Reveals Hidden Associations with Chronic Diseases.</title>
        <authorList>
            <person name="Tisza M.J."/>
            <person name="Buck C.B."/>
        </authorList>
    </citation>
    <scope>NUCLEOTIDE SEQUENCE</scope>
    <source>
        <strain evidence="1">Ct2AC8</strain>
    </source>
</reference>
<accession>A0A8S5TPW5</accession>
<protein>
    <submittedName>
        <fullName evidence="1">Uncharacterized protein</fullName>
    </submittedName>
</protein>
<name>A0A8S5TPW5_9CAUD</name>
<organism evidence="1">
    <name type="scientific">Myoviridae sp. ct2AC8</name>
    <dbReference type="NCBI Taxonomy" id="2827655"/>
    <lineage>
        <taxon>Viruses</taxon>
        <taxon>Duplodnaviria</taxon>
        <taxon>Heunggongvirae</taxon>
        <taxon>Uroviricota</taxon>
        <taxon>Caudoviricetes</taxon>
    </lineage>
</organism>